<organism evidence="2 3">
    <name type="scientific">Williamwhitmania taraxaci</name>
    <dbReference type="NCBI Taxonomy" id="1640674"/>
    <lineage>
        <taxon>Bacteria</taxon>
        <taxon>Pseudomonadati</taxon>
        <taxon>Bacteroidota</taxon>
        <taxon>Bacteroidia</taxon>
        <taxon>Bacteroidales</taxon>
        <taxon>Williamwhitmaniaceae</taxon>
        <taxon>Williamwhitmania</taxon>
    </lineage>
</organism>
<keyword evidence="1" id="KW-0472">Membrane</keyword>
<protein>
    <submittedName>
        <fullName evidence="2">Uncharacterized protein</fullName>
    </submittedName>
</protein>
<feature type="transmembrane region" description="Helical" evidence="1">
    <location>
        <begin position="72"/>
        <end position="93"/>
    </location>
</feature>
<dbReference type="Proteomes" id="UP000199452">
    <property type="component" value="Unassembled WGS sequence"/>
</dbReference>
<evidence type="ECO:0000256" key="1">
    <source>
        <dbReference type="SAM" id="Phobius"/>
    </source>
</evidence>
<sequence>MKSEYVPKTSAVILAAFALLTLFLTTSIFFDLFGIREREGRYVLFVVIANFICSLLYFPSIYGFWSGKRWTTYLLFISSTVLITTLIAFLLYISNGGLHETKTTGALIFRIALTTFFWVVSYKCLSVTKK</sequence>
<dbReference type="OrthoDB" id="1122739at2"/>
<name>A0A1G6KZ74_9BACT</name>
<feature type="transmembrane region" description="Helical" evidence="1">
    <location>
        <begin position="12"/>
        <end position="30"/>
    </location>
</feature>
<dbReference type="EMBL" id="FMYP01000027">
    <property type="protein sequence ID" value="SDC35666.1"/>
    <property type="molecule type" value="Genomic_DNA"/>
</dbReference>
<gene>
    <name evidence="2" type="ORF">SAMN05216323_102737</name>
</gene>
<keyword evidence="1" id="KW-1133">Transmembrane helix</keyword>
<accession>A0A1G6KZ74</accession>
<reference evidence="2 3" key="1">
    <citation type="submission" date="2016-09" db="EMBL/GenBank/DDBJ databases">
        <authorList>
            <person name="Capua I."/>
            <person name="De Benedictis P."/>
            <person name="Joannis T."/>
            <person name="Lombin L.H."/>
            <person name="Cattoli G."/>
        </authorList>
    </citation>
    <scope>NUCLEOTIDE SEQUENCE [LARGE SCALE GENOMIC DNA]</scope>
    <source>
        <strain evidence="2 3">A7P-90m</strain>
    </source>
</reference>
<dbReference type="AlphaFoldDB" id="A0A1G6KZ74"/>
<feature type="transmembrane region" description="Helical" evidence="1">
    <location>
        <begin position="42"/>
        <end position="65"/>
    </location>
</feature>
<keyword evidence="1" id="KW-0812">Transmembrane</keyword>
<dbReference type="RefSeq" id="WP_092438005.1">
    <property type="nucleotide sequence ID" value="NZ_FMYP01000027.1"/>
</dbReference>
<evidence type="ECO:0000313" key="3">
    <source>
        <dbReference type="Proteomes" id="UP000199452"/>
    </source>
</evidence>
<keyword evidence="3" id="KW-1185">Reference proteome</keyword>
<dbReference type="STRING" id="1640674.SAMN05216323_102737"/>
<proteinExistence type="predicted"/>
<evidence type="ECO:0000313" key="2">
    <source>
        <dbReference type="EMBL" id="SDC35666.1"/>
    </source>
</evidence>
<feature type="transmembrane region" description="Helical" evidence="1">
    <location>
        <begin position="105"/>
        <end position="125"/>
    </location>
</feature>